<comment type="caution">
    <text evidence="3">The sequence shown here is derived from an EMBL/GenBank/DDBJ whole genome shotgun (WGS) entry which is preliminary data.</text>
</comment>
<evidence type="ECO:0000256" key="1">
    <source>
        <dbReference type="RuleBase" id="RU366020"/>
    </source>
</evidence>
<accession>A0ABU6W8N5</accession>
<comment type="catalytic activity">
    <reaction evidence="1">
        <text>O-phospho-L-seryl-[protein] + H2O = L-seryl-[protein] + phosphate</text>
        <dbReference type="Rhea" id="RHEA:20629"/>
        <dbReference type="Rhea" id="RHEA-COMP:9863"/>
        <dbReference type="Rhea" id="RHEA-COMP:11604"/>
        <dbReference type="ChEBI" id="CHEBI:15377"/>
        <dbReference type="ChEBI" id="CHEBI:29999"/>
        <dbReference type="ChEBI" id="CHEBI:43474"/>
        <dbReference type="ChEBI" id="CHEBI:83421"/>
        <dbReference type="EC" id="3.1.3.16"/>
    </reaction>
</comment>
<comment type="similarity">
    <text evidence="1">Belongs to the PP2C family.</text>
</comment>
<keyword evidence="1" id="KW-0464">Manganese</keyword>
<dbReference type="SMART" id="SM00332">
    <property type="entry name" value="PP2Cc"/>
    <property type="match status" value="1"/>
</dbReference>
<evidence type="ECO:0000313" key="4">
    <source>
        <dbReference type="Proteomes" id="UP001341840"/>
    </source>
</evidence>
<dbReference type="SUPFAM" id="SSF81606">
    <property type="entry name" value="PP2C-like"/>
    <property type="match status" value="1"/>
</dbReference>
<feature type="domain" description="PPM-type phosphatase" evidence="2">
    <location>
        <begin position="74"/>
        <end position="312"/>
    </location>
</feature>
<gene>
    <name evidence="3" type="ORF">PIB30_009401</name>
</gene>
<dbReference type="Pfam" id="PF07228">
    <property type="entry name" value="SpoIIE"/>
    <property type="match status" value="1"/>
</dbReference>
<keyword evidence="1" id="KW-0904">Protein phosphatase</keyword>
<keyword evidence="1" id="KW-0378">Hydrolase</keyword>
<organism evidence="3 4">
    <name type="scientific">Stylosanthes scabra</name>
    <dbReference type="NCBI Taxonomy" id="79078"/>
    <lineage>
        <taxon>Eukaryota</taxon>
        <taxon>Viridiplantae</taxon>
        <taxon>Streptophyta</taxon>
        <taxon>Embryophyta</taxon>
        <taxon>Tracheophyta</taxon>
        <taxon>Spermatophyta</taxon>
        <taxon>Magnoliopsida</taxon>
        <taxon>eudicotyledons</taxon>
        <taxon>Gunneridae</taxon>
        <taxon>Pentapetalae</taxon>
        <taxon>rosids</taxon>
        <taxon>fabids</taxon>
        <taxon>Fabales</taxon>
        <taxon>Fabaceae</taxon>
        <taxon>Papilionoideae</taxon>
        <taxon>50 kb inversion clade</taxon>
        <taxon>dalbergioids sensu lato</taxon>
        <taxon>Dalbergieae</taxon>
        <taxon>Pterocarpus clade</taxon>
        <taxon>Stylosanthes</taxon>
    </lineage>
</organism>
<keyword evidence="1" id="KW-0460">Magnesium</keyword>
<dbReference type="PROSITE" id="PS51746">
    <property type="entry name" value="PPM_2"/>
    <property type="match status" value="1"/>
</dbReference>
<dbReference type="PANTHER" id="PTHR12320:SF81">
    <property type="entry name" value="PROTEIN PHOSPHATASE 2C 23-RELATED"/>
    <property type="match status" value="1"/>
</dbReference>
<dbReference type="InterPro" id="IPR001932">
    <property type="entry name" value="PPM-type_phosphatase-like_dom"/>
</dbReference>
<keyword evidence="4" id="KW-1185">Reference proteome</keyword>
<dbReference type="InterPro" id="IPR039123">
    <property type="entry name" value="PPTC7"/>
</dbReference>
<dbReference type="EMBL" id="JASCZI010181264">
    <property type="protein sequence ID" value="MED6180333.1"/>
    <property type="molecule type" value="Genomic_DNA"/>
</dbReference>
<dbReference type="PANTHER" id="PTHR12320">
    <property type="entry name" value="PROTEIN PHOSPHATASE 2C"/>
    <property type="match status" value="1"/>
</dbReference>
<dbReference type="Gene3D" id="3.60.40.10">
    <property type="entry name" value="PPM-type phosphatase domain"/>
    <property type="match status" value="1"/>
</dbReference>
<proteinExistence type="inferred from homology"/>
<sequence length="315" mass="35261">MVARANHFPKIDPKYPLEDDAQIIPDFLRILKKRISVLKKKRKKIMKNLSIIDSGIVVDDKNRNKNKSIMLASGFYLPKSNPEKPLGEDAHFICEEESTMGVADGVGGWAKHGIDAGDYARELMSNVAKAVKHEPEGYVNLRRVLDEAYLQTKANGSSTASIVTVDKEHVFHAINVGDSGFMIFRNNKLLYRSMIQQHRFNRPYQLGNDKRSDTPKIAQEYRLKVLGGDIVILGSDGLWDNVFVSEIEKTLMLRNVEGKGDVHDLASFIAQLAFSFSMDKNTLCPYAEAAKHAGIQRVGGKVDDITVLVARVNFQ</sequence>
<dbReference type="InterPro" id="IPR036457">
    <property type="entry name" value="PPM-type-like_dom_sf"/>
</dbReference>
<name>A0ABU6W8N5_9FABA</name>
<evidence type="ECO:0000313" key="3">
    <source>
        <dbReference type="EMBL" id="MED6180333.1"/>
    </source>
</evidence>
<evidence type="ECO:0000259" key="2">
    <source>
        <dbReference type="PROSITE" id="PS51746"/>
    </source>
</evidence>
<reference evidence="3 4" key="1">
    <citation type="journal article" date="2023" name="Plants (Basel)">
        <title>Bridging the Gap: Combining Genomics and Transcriptomics Approaches to Understand Stylosanthes scabra, an Orphan Legume from the Brazilian Caatinga.</title>
        <authorList>
            <person name="Ferreira-Neto J.R.C."/>
            <person name="da Silva M.D."/>
            <person name="Binneck E."/>
            <person name="de Melo N.F."/>
            <person name="da Silva R.H."/>
            <person name="de Melo A.L.T.M."/>
            <person name="Pandolfi V."/>
            <person name="Bustamante F.O."/>
            <person name="Brasileiro-Vidal A.C."/>
            <person name="Benko-Iseppon A.M."/>
        </authorList>
    </citation>
    <scope>NUCLEOTIDE SEQUENCE [LARGE SCALE GENOMIC DNA]</scope>
    <source>
        <tissue evidence="3">Leaves</tissue>
    </source>
</reference>
<comment type="cofactor">
    <cofactor evidence="1">
        <name>Mg(2+)</name>
        <dbReference type="ChEBI" id="CHEBI:18420"/>
    </cofactor>
</comment>
<dbReference type="Proteomes" id="UP001341840">
    <property type="component" value="Unassembled WGS sequence"/>
</dbReference>
<keyword evidence="1" id="KW-0479">Metal-binding</keyword>
<comment type="catalytic activity">
    <reaction evidence="1">
        <text>O-phospho-L-threonyl-[protein] + H2O = L-threonyl-[protein] + phosphate</text>
        <dbReference type="Rhea" id="RHEA:47004"/>
        <dbReference type="Rhea" id="RHEA-COMP:11060"/>
        <dbReference type="Rhea" id="RHEA-COMP:11605"/>
        <dbReference type="ChEBI" id="CHEBI:15377"/>
        <dbReference type="ChEBI" id="CHEBI:30013"/>
        <dbReference type="ChEBI" id="CHEBI:43474"/>
        <dbReference type="ChEBI" id="CHEBI:61977"/>
        <dbReference type="EC" id="3.1.3.16"/>
    </reaction>
</comment>
<comment type="cofactor">
    <cofactor evidence="1">
        <name>Mn(2+)</name>
        <dbReference type="ChEBI" id="CHEBI:29035"/>
    </cofactor>
</comment>
<protein>
    <recommendedName>
        <fullName evidence="1">Protein phosphatase</fullName>
        <ecNumber evidence="1">3.1.3.16</ecNumber>
    </recommendedName>
</protein>
<dbReference type="EC" id="3.1.3.16" evidence="1"/>
<dbReference type="SMART" id="SM00331">
    <property type="entry name" value="PP2C_SIG"/>
    <property type="match status" value="1"/>
</dbReference>